<evidence type="ECO:0000313" key="3">
    <source>
        <dbReference type="Proteomes" id="UP000565572"/>
    </source>
</evidence>
<keyword evidence="2" id="KW-0808">Transferase</keyword>
<evidence type="ECO:0000256" key="1">
    <source>
        <dbReference type="SAM" id="MobiDB-lite"/>
    </source>
</evidence>
<keyword evidence="3" id="KW-1185">Reference proteome</keyword>
<reference evidence="2 3" key="1">
    <citation type="submission" date="2020-08" db="EMBL/GenBank/DDBJ databases">
        <title>Sequencing the genomes of 1000 actinobacteria strains.</title>
        <authorList>
            <person name="Klenk H.-P."/>
        </authorList>
    </citation>
    <scope>NUCLEOTIDE SEQUENCE [LARGE SCALE GENOMIC DNA]</scope>
    <source>
        <strain evidence="2 3">DSM 11053</strain>
    </source>
</reference>
<gene>
    <name evidence="2" type="ORF">FHX39_001260</name>
</gene>
<feature type="region of interest" description="Disordered" evidence="1">
    <location>
        <begin position="332"/>
        <end position="353"/>
    </location>
</feature>
<sequence length="353" mass="37033">MPAAPAGHDGRDEDAMDDGPTTGAVRLQPLARARVAALGEVGRAWHAGLPAVLDDLTRRWSVTLGRPLPGGSASYVVEARTAGGDPAVLKVALADPGFAAEAELLRRADGRGYARLLKHDAGPQAVLLERLGPGLGVSGLGAEEQLDVLARTLVTAWRPPDRLPLDKARSLAGKVEARRHLAGTSGQAAVDLALAYAAELGRADPQDLVLVHGDPHPGNLLRVGSPRPGAESGWCFVDPEPCVTDRAYDLGVAVRDFSATLLAEPAAASARLWSWCRRVAAPSRADPARVWAWGFLERVSTGLYVHSFGAPRVGEPFLRSAALLARSPATRGGPDLLGRPRVLPDVGTTRPGS</sequence>
<evidence type="ECO:0000313" key="2">
    <source>
        <dbReference type="EMBL" id="MBB3326316.1"/>
    </source>
</evidence>
<proteinExistence type="predicted"/>
<dbReference type="EMBL" id="JACHZG010000001">
    <property type="protein sequence ID" value="MBB3326316.1"/>
    <property type="molecule type" value="Genomic_DNA"/>
</dbReference>
<dbReference type="Proteomes" id="UP000565572">
    <property type="component" value="Unassembled WGS sequence"/>
</dbReference>
<protein>
    <submittedName>
        <fullName evidence="2">Streptomycin 6-kinase</fullName>
    </submittedName>
</protein>
<dbReference type="RefSeq" id="WP_183337282.1">
    <property type="nucleotide sequence ID" value="NZ_JACHZG010000001.1"/>
</dbReference>
<dbReference type="GO" id="GO:0016773">
    <property type="term" value="F:phosphotransferase activity, alcohol group as acceptor"/>
    <property type="evidence" value="ECO:0007669"/>
    <property type="project" value="InterPro"/>
</dbReference>
<dbReference type="GO" id="GO:0019748">
    <property type="term" value="P:secondary metabolic process"/>
    <property type="evidence" value="ECO:0007669"/>
    <property type="project" value="InterPro"/>
</dbReference>
<name>A0A7W5P6X5_9ACTN</name>
<dbReference type="GO" id="GO:0016301">
    <property type="term" value="F:kinase activity"/>
    <property type="evidence" value="ECO:0007669"/>
    <property type="project" value="UniProtKB-KW"/>
</dbReference>
<dbReference type="InterPro" id="IPR011009">
    <property type="entry name" value="Kinase-like_dom_sf"/>
</dbReference>
<keyword evidence="2" id="KW-0418">Kinase</keyword>
<dbReference type="InterPro" id="IPR006748">
    <property type="entry name" value="NH2Glyco/OHUrea_AB-resist_kin"/>
</dbReference>
<dbReference type="AlphaFoldDB" id="A0A7W5P6X5"/>
<comment type="caution">
    <text evidence="2">The sequence shown here is derived from an EMBL/GenBank/DDBJ whole genome shotgun (WGS) entry which is preliminary data.</text>
</comment>
<organism evidence="2 3">
    <name type="scientific">Microlunatus antarcticus</name>
    <dbReference type="NCBI Taxonomy" id="53388"/>
    <lineage>
        <taxon>Bacteria</taxon>
        <taxon>Bacillati</taxon>
        <taxon>Actinomycetota</taxon>
        <taxon>Actinomycetes</taxon>
        <taxon>Propionibacteriales</taxon>
        <taxon>Propionibacteriaceae</taxon>
        <taxon>Microlunatus</taxon>
    </lineage>
</organism>
<dbReference type="SUPFAM" id="SSF56112">
    <property type="entry name" value="Protein kinase-like (PK-like)"/>
    <property type="match status" value="1"/>
</dbReference>
<dbReference type="Pfam" id="PF04655">
    <property type="entry name" value="APH_6_hur"/>
    <property type="match status" value="1"/>
</dbReference>
<accession>A0A7W5P6X5</accession>
<feature type="region of interest" description="Disordered" evidence="1">
    <location>
        <begin position="1"/>
        <end position="23"/>
    </location>
</feature>